<gene>
    <name evidence="2" type="ORF">HHX25_11955</name>
</gene>
<protein>
    <submittedName>
        <fullName evidence="2">GNAT family N-acetyltransferase</fullName>
    </submittedName>
</protein>
<proteinExistence type="predicted"/>
<dbReference type="Pfam" id="PF13480">
    <property type="entry name" value="Acetyltransf_6"/>
    <property type="match status" value="1"/>
</dbReference>
<dbReference type="Proteomes" id="UP000746690">
    <property type="component" value="Unassembled WGS sequence"/>
</dbReference>
<organism evidence="2 3">
    <name type="scientific">Flavivirga algicola</name>
    <dbReference type="NCBI Taxonomy" id="2729136"/>
    <lineage>
        <taxon>Bacteria</taxon>
        <taxon>Pseudomonadati</taxon>
        <taxon>Bacteroidota</taxon>
        <taxon>Flavobacteriia</taxon>
        <taxon>Flavobacteriales</taxon>
        <taxon>Flavobacteriaceae</taxon>
        <taxon>Flavivirga</taxon>
    </lineage>
</organism>
<keyword evidence="3" id="KW-1185">Reference proteome</keyword>
<sequence>MLKKVKPEYYNVLNAFLERERPFPIYNKVVNNFSGNTIYNSKGLKNESKSNLYCLYDFPSYLKGYITKKDWKSKHINTFKGSLIFPENYTDTQNYLKTKFKTPKRFRLYQNKLEACFNIEYKCYYGHISKENYDYLFDTFQKMLQKRFLEKKIENHDLFRWEIYHEIAYPLINSKKAALFVIYNDNKPISFYLNLLRNKTIYGYVKSYDIDYSKFSIGFINFLQQLRWCFENSIEVYDLLKGNYPYKNKLIDAEFYYQKHVIYNSKSLLATIIAHIIIFKTHIFYKTINILKKLNVDIMYHKFLDFLYKNKVEDDSQNIIVTNNVQMVLDKQLIKIDLNDDSLSFLKRPVYTFLYHNKEQLSTIEVFQLKNKLNTYMIKGEKNVQKITFQ</sequence>
<dbReference type="Gene3D" id="3.40.630.30">
    <property type="match status" value="1"/>
</dbReference>
<comment type="caution">
    <text evidence="2">The sequence shown here is derived from an EMBL/GenBank/DDBJ whole genome shotgun (WGS) entry which is preliminary data.</text>
</comment>
<name>A0ABX1S0S1_9FLAO</name>
<accession>A0ABX1S0S1</accession>
<evidence type="ECO:0000259" key="1">
    <source>
        <dbReference type="Pfam" id="PF13480"/>
    </source>
</evidence>
<dbReference type="InterPro" id="IPR016181">
    <property type="entry name" value="Acyl_CoA_acyltransferase"/>
</dbReference>
<dbReference type="SUPFAM" id="SSF55729">
    <property type="entry name" value="Acyl-CoA N-acyltransferases (Nat)"/>
    <property type="match status" value="1"/>
</dbReference>
<feature type="domain" description="BioF2-like acetyltransferase" evidence="1">
    <location>
        <begin position="106"/>
        <end position="247"/>
    </location>
</feature>
<dbReference type="InterPro" id="IPR038740">
    <property type="entry name" value="BioF2-like_GNAT_dom"/>
</dbReference>
<dbReference type="RefSeq" id="WP_169673595.1">
    <property type="nucleotide sequence ID" value="NZ_JABBHF010000006.1"/>
</dbReference>
<reference evidence="2 3" key="1">
    <citation type="submission" date="2020-04" db="EMBL/GenBank/DDBJ databases">
        <title>A Flavivirga sp. nov.</title>
        <authorList>
            <person name="Sun X."/>
        </authorList>
    </citation>
    <scope>NUCLEOTIDE SEQUENCE [LARGE SCALE GENOMIC DNA]</scope>
    <source>
        <strain evidence="2 3">Y03</strain>
    </source>
</reference>
<evidence type="ECO:0000313" key="2">
    <source>
        <dbReference type="EMBL" id="NMH88222.1"/>
    </source>
</evidence>
<evidence type="ECO:0000313" key="3">
    <source>
        <dbReference type="Proteomes" id="UP000746690"/>
    </source>
</evidence>
<dbReference type="EMBL" id="JABBHF010000006">
    <property type="protein sequence ID" value="NMH88222.1"/>
    <property type="molecule type" value="Genomic_DNA"/>
</dbReference>